<proteinExistence type="predicted"/>
<name>A0A382JND8_9ZZZZ</name>
<keyword evidence="1" id="KW-0472">Membrane</keyword>
<evidence type="ECO:0000313" key="2">
    <source>
        <dbReference type="EMBL" id="SVC12862.1"/>
    </source>
</evidence>
<keyword evidence="1" id="KW-1133">Transmembrane helix</keyword>
<evidence type="ECO:0000256" key="1">
    <source>
        <dbReference type="SAM" id="Phobius"/>
    </source>
</evidence>
<dbReference type="EMBL" id="UINC01075051">
    <property type="protein sequence ID" value="SVC12862.1"/>
    <property type="molecule type" value="Genomic_DNA"/>
</dbReference>
<dbReference type="AlphaFoldDB" id="A0A382JND8"/>
<accession>A0A382JND8</accession>
<protein>
    <submittedName>
        <fullName evidence="2">Uncharacterized protein</fullName>
    </submittedName>
</protein>
<organism evidence="2">
    <name type="scientific">marine metagenome</name>
    <dbReference type="NCBI Taxonomy" id="408172"/>
    <lineage>
        <taxon>unclassified sequences</taxon>
        <taxon>metagenomes</taxon>
        <taxon>ecological metagenomes</taxon>
    </lineage>
</organism>
<keyword evidence="1" id="KW-0812">Transmembrane</keyword>
<gene>
    <name evidence="2" type="ORF">METZ01_LOCUS265716</name>
</gene>
<feature type="transmembrane region" description="Helical" evidence="1">
    <location>
        <begin position="12"/>
        <end position="29"/>
    </location>
</feature>
<sequence length="173" mass="20021">MITDKLNRWFTMLVNLSVLAGIVLVAVQIQQNTDITKAQMANEYYLLDAQLELTMMGESPAQSLEKAIYFPDELNQEDAVILDRYFNFGILQLQRIRKMIELGVADEELYQERAEYLNWHLGNEAGRRWSTNYVLGEPNELYRDIETVLSGSDFQINKQVLDAMLANPEPERL</sequence>
<reference evidence="2" key="1">
    <citation type="submission" date="2018-05" db="EMBL/GenBank/DDBJ databases">
        <authorList>
            <person name="Lanie J.A."/>
            <person name="Ng W.-L."/>
            <person name="Kazmierczak K.M."/>
            <person name="Andrzejewski T.M."/>
            <person name="Davidsen T.M."/>
            <person name="Wayne K.J."/>
            <person name="Tettelin H."/>
            <person name="Glass J.I."/>
            <person name="Rusch D."/>
            <person name="Podicherti R."/>
            <person name="Tsui H.-C.T."/>
            <person name="Winkler M.E."/>
        </authorList>
    </citation>
    <scope>NUCLEOTIDE SEQUENCE</scope>
</reference>